<evidence type="ECO:0000313" key="2">
    <source>
        <dbReference type="Proteomes" id="UP000194857"/>
    </source>
</evidence>
<dbReference type="EMBL" id="NFFZ01000004">
    <property type="protein sequence ID" value="OTI63081.1"/>
    <property type="molecule type" value="Genomic_DNA"/>
</dbReference>
<dbReference type="RefSeq" id="WP_065085738.1">
    <property type="nucleotide sequence ID" value="NZ_NFFZ01000004.1"/>
</dbReference>
<reference evidence="2" key="1">
    <citation type="submission" date="2017-05" db="EMBL/GenBank/DDBJ databases">
        <authorList>
            <person name="Giani T."/>
            <person name="Arena F."/>
            <person name="Pollini S."/>
            <person name="Di Pilato V."/>
            <person name="D'Andrea M.M."/>
            <person name="Henrici De Angelis L."/>
            <person name="Bassetti M."/>
            <person name="Rossolini G.M."/>
        </authorList>
    </citation>
    <scope>NUCLEOTIDE SEQUENCE [LARGE SCALE GENOMIC DNA]</scope>
    <source>
        <strain evidence="2">S567_C10_BS</strain>
    </source>
</reference>
<accession>A0A241XRF3</accession>
<protein>
    <submittedName>
        <fullName evidence="1">Uncharacterized protein</fullName>
    </submittedName>
</protein>
<name>A0A241XRF3_PSEAI</name>
<evidence type="ECO:0000313" key="1">
    <source>
        <dbReference type="EMBL" id="OTI63081.1"/>
    </source>
</evidence>
<comment type="caution">
    <text evidence="1">The sequence shown here is derived from an EMBL/GenBank/DDBJ whole genome shotgun (WGS) entry which is preliminary data.</text>
</comment>
<proteinExistence type="predicted"/>
<sequence>MDDIKTAAKRRFERAVQGANWQAQVQGDPTNTVAFWLYSVNPVQGARLIVQLSVEGYREACSPAGFPREPGITPADVLGGFLGEYDLIEDLQSRLEKHKELAAALLYYASSTQTWGILPPLGDVPGIHMVISDWSTVSSGRVFRPCAKISPSVLSPEILADVLGDMIDIHLLKNPSEYPVLPKLSSTGS</sequence>
<organism evidence="1 2">
    <name type="scientific">Pseudomonas aeruginosa</name>
    <dbReference type="NCBI Taxonomy" id="287"/>
    <lineage>
        <taxon>Bacteria</taxon>
        <taxon>Pseudomonadati</taxon>
        <taxon>Pseudomonadota</taxon>
        <taxon>Gammaproteobacteria</taxon>
        <taxon>Pseudomonadales</taxon>
        <taxon>Pseudomonadaceae</taxon>
        <taxon>Pseudomonas</taxon>
    </lineage>
</organism>
<dbReference type="Proteomes" id="UP000194857">
    <property type="component" value="Unassembled WGS sequence"/>
</dbReference>
<gene>
    <name evidence="1" type="ORF">CAZ10_09585</name>
</gene>
<dbReference type="AlphaFoldDB" id="A0A241XRF3"/>